<organism evidence="1 2">
    <name type="scientific">Catharanthus roseus</name>
    <name type="common">Madagascar periwinkle</name>
    <name type="synonym">Vinca rosea</name>
    <dbReference type="NCBI Taxonomy" id="4058"/>
    <lineage>
        <taxon>Eukaryota</taxon>
        <taxon>Viridiplantae</taxon>
        <taxon>Streptophyta</taxon>
        <taxon>Embryophyta</taxon>
        <taxon>Tracheophyta</taxon>
        <taxon>Spermatophyta</taxon>
        <taxon>Magnoliopsida</taxon>
        <taxon>eudicotyledons</taxon>
        <taxon>Gunneridae</taxon>
        <taxon>Pentapetalae</taxon>
        <taxon>asterids</taxon>
        <taxon>lamiids</taxon>
        <taxon>Gentianales</taxon>
        <taxon>Apocynaceae</taxon>
        <taxon>Rauvolfioideae</taxon>
        <taxon>Vinceae</taxon>
        <taxon>Catharanthinae</taxon>
        <taxon>Catharanthus</taxon>
    </lineage>
</organism>
<accession>A0ACC0AT05</accession>
<evidence type="ECO:0000313" key="2">
    <source>
        <dbReference type="Proteomes" id="UP001060085"/>
    </source>
</evidence>
<sequence>MPSDVCQLVRIAVSRIYYFRQLHLLDFLIDPEFPKGSLHFYLECIHRDRSHHHPQLVARTTLRCQIEWFSLLVENCQQSGPATYLLRRRKSTHFSSHPISNRNC</sequence>
<dbReference type="Proteomes" id="UP001060085">
    <property type="component" value="Linkage Group LG05"/>
</dbReference>
<evidence type="ECO:0000313" key="1">
    <source>
        <dbReference type="EMBL" id="KAI5664137.1"/>
    </source>
</evidence>
<reference evidence="2" key="1">
    <citation type="journal article" date="2023" name="Nat. Plants">
        <title>Single-cell RNA sequencing provides a high-resolution roadmap for understanding the multicellular compartmentation of specialized metabolism.</title>
        <authorList>
            <person name="Sun S."/>
            <person name="Shen X."/>
            <person name="Li Y."/>
            <person name="Li Y."/>
            <person name="Wang S."/>
            <person name="Li R."/>
            <person name="Zhang H."/>
            <person name="Shen G."/>
            <person name="Guo B."/>
            <person name="Wei J."/>
            <person name="Xu J."/>
            <person name="St-Pierre B."/>
            <person name="Chen S."/>
            <person name="Sun C."/>
        </authorList>
    </citation>
    <scope>NUCLEOTIDE SEQUENCE [LARGE SCALE GENOMIC DNA]</scope>
</reference>
<gene>
    <name evidence="1" type="ORF">M9H77_23460</name>
</gene>
<proteinExistence type="predicted"/>
<keyword evidence="2" id="KW-1185">Reference proteome</keyword>
<protein>
    <submittedName>
        <fullName evidence="1">Uncharacterized protein</fullName>
    </submittedName>
</protein>
<dbReference type="EMBL" id="CM044705">
    <property type="protein sequence ID" value="KAI5664137.1"/>
    <property type="molecule type" value="Genomic_DNA"/>
</dbReference>
<comment type="caution">
    <text evidence="1">The sequence shown here is derived from an EMBL/GenBank/DDBJ whole genome shotgun (WGS) entry which is preliminary data.</text>
</comment>
<name>A0ACC0AT05_CATRO</name>